<evidence type="ECO:0000256" key="2">
    <source>
        <dbReference type="SAM" id="Phobius"/>
    </source>
</evidence>
<evidence type="ECO:0000313" key="5">
    <source>
        <dbReference type="Proteomes" id="UP001201980"/>
    </source>
</evidence>
<sequence>MSTSVLGLCYIFACLGPSASHLHPVPSLASSRTPPDLPPIPPISEKDKGAPDEAWWQTSEITAGKPKMPTIPSCKRRSPVHSLIPPTHALLVFNRLDIYSQHPTALDGTLHPEPDPALDGVTALHPAVPAHVDDSYNGSYEDTSTPFPPLRTIINDLLTSNKTFFFPIPFVISIAPMATVDLNLRRRCRRRDNVRTGTRGFTVGEMAVQCIFAEATVGACSADETDSLSYNEALLMCNGQVSAAPRTHTAINATVVVPESGTGSIVIQTPTATTTASIRTSRTSVRSSYTTMSTVLSTGTPASSTTSRTTTRSTLPISRSSSTTAAATTSPASEGPEAGTGAEGDSKEGDHDESLSMGAIIGIISGSAGFVLLMILGMVFCCRKRRNNIINSSRKSIFTLRGLRRHSTDSDIGFGPPMSKTGSPSTGQSLRPNMFPRMSIDPGAIGLAIVPNGRQQLESPPRTVVAKQKTHPFPLHPQAHNQTVSTDAPALASALSSTAPNSAAGPVATVATVATAASTSSPQLQAPKPVLTLTIPTTESTTDRHESGPPVPPKRQTTQSSLLITPFEEDGYEDSPEPTSTTQIWRPPASAGPHSASVYYVADKNGNWVLGDPSTPTRKSQFIELESPSPMTKSPMEKQEEERARRKAMASRNRGQGQGYWNVRSSSIYSQDPIDFGGSARASTRESKPTQKPFYQPHHPSSSQRRPPQGQQAQQQQPKGSSWTSKLNPLQPQRRGPAPTGNQRDRSHSRSSDSVTTIDDSDGEQGHPSQQQAQSGSNRPRQSAQQGLQLQTETPRKQSQHLSQHPLSAGLSPVAESPGSSSRKSPVAYPRIPRPTAVGFAGFGRRPSQTIRQVPNEEGNGRTTSDQLPSQHQTRGDVRKPPRTLDTFNYKPPGQPSPTLGNVGLVINSEADIIDAYGAADADEGVYPKPLSPYKGYSANWQGQPRPYTSSAVYDRGAGQSNIPPRSLTDKHRRQHPRSKAPDSATSGHVRGLSNTISSNGRPFSPQQNQEKGSVGASTSLPWAQNSNAINQLRQAQSLTHGWRLDLSSPTQAAPPVYKGPRTSNAGTMTTPTNSTSDDPFTFTSPGTTNTRTSTPATAPLGNSGPGTLASGSFRRQQDSYEQEQAQQHDGQHGHTHIAHMQSPTSATTTNTMNSVASSLLAKRLGNDRAAQMALQQDERNGGGKWNRAAALNSNNGLLSPFSASGGRGANRDGVQGQMSGRRGNGAGRDQMPMSPLWIPKLTPTRRGEDLVLNVQ</sequence>
<gene>
    <name evidence="4" type="ORF">MKZ38_005228</name>
</gene>
<proteinExistence type="predicted"/>
<feature type="region of interest" description="Disordered" evidence="1">
    <location>
        <begin position="26"/>
        <end position="51"/>
    </location>
</feature>
<organism evidence="4 5">
    <name type="scientific">Zalerion maritima</name>
    <dbReference type="NCBI Taxonomy" id="339359"/>
    <lineage>
        <taxon>Eukaryota</taxon>
        <taxon>Fungi</taxon>
        <taxon>Dikarya</taxon>
        <taxon>Ascomycota</taxon>
        <taxon>Pezizomycotina</taxon>
        <taxon>Sordariomycetes</taxon>
        <taxon>Lulworthiomycetidae</taxon>
        <taxon>Lulworthiales</taxon>
        <taxon>Lulworthiaceae</taxon>
        <taxon>Zalerion</taxon>
    </lineage>
</organism>
<feature type="compositionally biased region" description="Polar residues" evidence="1">
    <location>
        <begin position="767"/>
        <end position="793"/>
    </location>
</feature>
<evidence type="ECO:0000256" key="1">
    <source>
        <dbReference type="SAM" id="MobiDB-lite"/>
    </source>
</evidence>
<comment type="caution">
    <text evidence="4">The sequence shown here is derived from an EMBL/GenBank/DDBJ whole genome shotgun (WGS) entry which is preliminary data.</text>
</comment>
<evidence type="ECO:0000256" key="3">
    <source>
        <dbReference type="SAM" id="SignalP"/>
    </source>
</evidence>
<keyword evidence="2" id="KW-1133">Transmembrane helix</keyword>
<keyword evidence="5" id="KW-1185">Reference proteome</keyword>
<feature type="compositionally biased region" description="Low complexity" evidence="1">
    <location>
        <begin position="1080"/>
        <end position="1100"/>
    </location>
</feature>
<feature type="transmembrane region" description="Helical" evidence="2">
    <location>
        <begin position="164"/>
        <end position="184"/>
    </location>
</feature>
<name>A0AAD5RLG4_9PEZI</name>
<dbReference type="AlphaFoldDB" id="A0AAD5RLG4"/>
<feature type="signal peptide" evidence="3">
    <location>
        <begin position="1"/>
        <end position="20"/>
    </location>
</feature>
<keyword evidence="3" id="KW-0732">Signal</keyword>
<feature type="region of interest" description="Disordered" evidence="1">
    <location>
        <begin position="536"/>
        <end position="594"/>
    </location>
</feature>
<feature type="compositionally biased region" description="Acidic residues" evidence="1">
    <location>
        <begin position="567"/>
        <end position="576"/>
    </location>
</feature>
<reference evidence="4" key="1">
    <citation type="submission" date="2022-07" db="EMBL/GenBank/DDBJ databases">
        <title>Draft genome sequence of Zalerion maritima ATCC 34329, a (micro)plastics degrading marine fungus.</title>
        <authorList>
            <person name="Paco A."/>
            <person name="Goncalves M.F.M."/>
            <person name="Rocha-Santos T.A.P."/>
            <person name="Alves A."/>
        </authorList>
    </citation>
    <scope>NUCLEOTIDE SEQUENCE</scope>
    <source>
        <strain evidence="4">ATCC 34329</strain>
    </source>
</reference>
<feature type="compositionally biased region" description="Polar residues" evidence="1">
    <location>
        <begin position="861"/>
        <end position="873"/>
    </location>
</feature>
<feature type="chain" id="PRO_5042216937" evidence="3">
    <location>
        <begin position="21"/>
        <end position="1256"/>
    </location>
</feature>
<feature type="region of interest" description="Disordered" evidence="1">
    <location>
        <begin position="409"/>
        <end position="428"/>
    </location>
</feature>
<feature type="compositionally biased region" description="Basic and acidic residues" evidence="1">
    <location>
        <begin position="344"/>
        <end position="353"/>
    </location>
</feature>
<feature type="region of interest" description="Disordered" evidence="1">
    <location>
        <begin position="1046"/>
        <end position="1151"/>
    </location>
</feature>
<keyword evidence="2" id="KW-0472">Membrane</keyword>
<feature type="compositionally biased region" description="Low complexity" evidence="1">
    <location>
        <begin position="289"/>
        <end position="333"/>
    </location>
</feature>
<keyword evidence="2" id="KW-0812">Transmembrane</keyword>
<dbReference type="Proteomes" id="UP001201980">
    <property type="component" value="Unassembled WGS sequence"/>
</dbReference>
<feature type="compositionally biased region" description="Low complexity" evidence="1">
    <location>
        <begin position="696"/>
        <end position="722"/>
    </location>
</feature>
<feature type="region of interest" description="Disordered" evidence="1">
    <location>
        <begin position="289"/>
        <end position="353"/>
    </location>
</feature>
<accession>A0AAD5RLG4</accession>
<feature type="region of interest" description="Disordered" evidence="1">
    <location>
        <begin position="937"/>
        <end position="1021"/>
    </location>
</feature>
<feature type="region of interest" description="Disordered" evidence="1">
    <location>
        <begin position="1201"/>
        <end position="1256"/>
    </location>
</feature>
<protein>
    <submittedName>
        <fullName evidence="4">Uncharacterized protein</fullName>
    </submittedName>
</protein>
<feature type="compositionally biased region" description="Basic and acidic residues" evidence="1">
    <location>
        <begin position="635"/>
        <end position="644"/>
    </location>
</feature>
<feature type="compositionally biased region" description="Polar residues" evidence="1">
    <location>
        <begin position="1142"/>
        <end position="1151"/>
    </location>
</feature>
<feature type="compositionally biased region" description="Polar residues" evidence="1">
    <location>
        <begin position="939"/>
        <end position="952"/>
    </location>
</feature>
<feature type="transmembrane region" description="Helical" evidence="2">
    <location>
        <begin position="357"/>
        <end position="380"/>
    </location>
</feature>
<feature type="region of interest" description="Disordered" evidence="1">
    <location>
        <begin position="623"/>
        <end position="900"/>
    </location>
</feature>
<feature type="compositionally biased region" description="Polar residues" evidence="1">
    <location>
        <begin position="993"/>
        <end position="1021"/>
    </location>
</feature>
<evidence type="ECO:0000313" key="4">
    <source>
        <dbReference type="EMBL" id="KAJ2896782.1"/>
    </source>
</evidence>
<feature type="compositionally biased region" description="Polar residues" evidence="1">
    <location>
        <begin position="1062"/>
        <end position="1079"/>
    </location>
</feature>
<dbReference type="EMBL" id="JAKWBI020000312">
    <property type="protein sequence ID" value="KAJ2896782.1"/>
    <property type="molecule type" value="Genomic_DNA"/>
</dbReference>